<dbReference type="GeneID" id="130499079"/>
<reference evidence="2" key="1">
    <citation type="journal article" date="2019" name="Database">
        <title>The radish genome database (RadishGD): an integrated information resource for radish genomics.</title>
        <authorList>
            <person name="Yu H.J."/>
            <person name="Baek S."/>
            <person name="Lee Y.J."/>
            <person name="Cho A."/>
            <person name="Mun J.H."/>
        </authorList>
    </citation>
    <scope>NUCLEOTIDE SEQUENCE [LARGE SCALE GENOMIC DNA]</scope>
    <source>
        <strain evidence="2">cv. WK10039</strain>
    </source>
</reference>
<dbReference type="AlphaFoldDB" id="A0A9W3CBU7"/>
<name>A0A9W3CBU7_RAPSA</name>
<dbReference type="OrthoDB" id="10479868at2759"/>
<feature type="compositionally biased region" description="Basic and acidic residues" evidence="1">
    <location>
        <begin position="30"/>
        <end position="43"/>
    </location>
</feature>
<reference evidence="3" key="2">
    <citation type="submission" date="2025-08" db="UniProtKB">
        <authorList>
            <consortium name="RefSeq"/>
        </authorList>
    </citation>
    <scope>IDENTIFICATION</scope>
    <source>
        <tissue evidence="3">Leaf</tissue>
    </source>
</reference>
<evidence type="ECO:0000313" key="3">
    <source>
        <dbReference type="RefSeq" id="XP_056848962.1"/>
    </source>
</evidence>
<evidence type="ECO:0000313" key="2">
    <source>
        <dbReference type="Proteomes" id="UP000504610"/>
    </source>
</evidence>
<protein>
    <submittedName>
        <fullName evidence="3">Uncharacterized protein LOC130499079</fullName>
    </submittedName>
</protein>
<evidence type="ECO:0000256" key="1">
    <source>
        <dbReference type="SAM" id="MobiDB-lite"/>
    </source>
</evidence>
<dbReference type="KEGG" id="rsz:130499079"/>
<feature type="region of interest" description="Disordered" evidence="1">
    <location>
        <begin position="1"/>
        <end position="63"/>
    </location>
</feature>
<proteinExistence type="predicted"/>
<accession>A0A9W3CBU7</accession>
<organism evidence="2 3">
    <name type="scientific">Raphanus sativus</name>
    <name type="common">Radish</name>
    <name type="synonym">Raphanus raphanistrum var. sativus</name>
    <dbReference type="NCBI Taxonomy" id="3726"/>
    <lineage>
        <taxon>Eukaryota</taxon>
        <taxon>Viridiplantae</taxon>
        <taxon>Streptophyta</taxon>
        <taxon>Embryophyta</taxon>
        <taxon>Tracheophyta</taxon>
        <taxon>Spermatophyta</taxon>
        <taxon>Magnoliopsida</taxon>
        <taxon>eudicotyledons</taxon>
        <taxon>Gunneridae</taxon>
        <taxon>Pentapetalae</taxon>
        <taxon>rosids</taxon>
        <taxon>malvids</taxon>
        <taxon>Brassicales</taxon>
        <taxon>Brassicaceae</taxon>
        <taxon>Brassiceae</taxon>
        <taxon>Raphanus</taxon>
    </lineage>
</organism>
<sequence length="136" mass="15778">MEPLRLTESMSKEEVRKSSTTPEMPIFQSREGDRKRTNGETEKRRRFGSGMSDELSGDIAKSPKETRADDLRFHWMNRQASLVPSPKLYHYYSISYFGRRTARGRWRFLVVDRNNLSSLQSSLNTCPQDTLSPSLN</sequence>
<gene>
    <name evidence="3" type="primary">LOC130499079</name>
</gene>
<keyword evidence="2" id="KW-1185">Reference proteome</keyword>
<dbReference type="RefSeq" id="XP_056848962.1">
    <property type="nucleotide sequence ID" value="XM_056992982.1"/>
</dbReference>
<dbReference type="Proteomes" id="UP000504610">
    <property type="component" value="Chromosome 8"/>
</dbReference>